<dbReference type="Gene3D" id="3.40.50.720">
    <property type="entry name" value="NAD(P)-binding Rossmann-like Domain"/>
    <property type="match status" value="1"/>
</dbReference>
<protein>
    <submittedName>
        <fullName evidence="1">Unannotated protein</fullName>
    </submittedName>
</protein>
<sequence length="153" mass="17064">MSEEIPHLAISNLIENKITIGPIVIPGKSPCLNCLDLWRIEQYPHFAEFELLTALENSEVISLELPAAQVALISGLIAIAVVEFCASFSTKLKIDFWQSLELVGGTLEIDLLNPIPARTVRTVKNETGGKEIGKFSRYRYWQPHISCGCQRLI</sequence>
<dbReference type="AlphaFoldDB" id="A0A6J6T1J3"/>
<evidence type="ECO:0000313" key="1">
    <source>
        <dbReference type="EMBL" id="CAB4741040.1"/>
    </source>
</evidence>
<proteinExistence type="predicted"/>
<dbReference type="EMBL" id="CAEZYV010000119">
    <property type="protein sequence ID" value="CAB4741040.1"/>
    <property type="molecule type" value="Genomic_DNA"/>
</dbReference>
<accession>A0A6J6T1J3</accession>
<gene>
    <name evidence="1" type="ORF">UFOPK2788_00782</name>
</gene>
<organism evidence="1">
    <name type="scientific">freshwater metagenome</name>
    <dbReference type="NCBI Taxonomy" id="449393"/>
    <lineage>
        <taxon>unclassified sequences</taxon>
        <taxon>metagenomes</taxon>
        <taxon>ecological metagenomes</taxon>
    </lineage>
</organism>
<reference evidence="1" key="1">
    <citation type="submission" date="2020-05" db="EMBL/GenBank/DDBJ databases">
        <authorList>
            <person name="Chiriac C."/>
            <person name="Salcher M."/>
            <person name="Ghai R."/>
            <person name="Kavagutti S V."/>
        </authorList>
    </citation>
    <scope>NUCLEOTIDE SEQUENCE</scope>
</reference>
<name>A0A6J6T1J3_9ZZZZ</name>